<evidence type="ECO:0000313" key="2">
    <source>
        <dbReference type="EMBL" id="CAF3371279.1"/>
    </source>
</evidence>
<reference evidence="2" key="1">
    <citation type="submission" date="2021-02" db="EMBL/GenBank/DDBJ databases">
        <authorList>
            <person name="Nowell W R."/>
        </authorList>
    </citation>
    <scope>NUCLEOTIDE SEQUENCE</scope>
</reference>
<dbReference type="EMBL" id="CAJOBQ010000210">
    <property type="protein sequence ID" value="CAF4294633.1"/>
    <property type="molecule type" value="Genomic_DNA"/>
</dbReference>
<dbReference type="InterPro" id="IPR009836">
    <property type="entry name" value="GRDP-like"/>
</dbReference>
<evidence type="ECO:0000313" key="3">
    <source>
        <dbReference type="EMBL" id="CAF3722064.1"/>
    </source>
</evidence>
<dbReference type="EMBL" id="CAJNYT010000768">
    <property type="protein sequence ID" value="CAF3371279.1"/>
    <property type="molecule type" value="Genomic_DNA"/>
</dbReference>
<feature type="region of interest" description="Disordered" evidence="1">
    <location>
        <begin position="151"/>
        <end position="192"/>
    </location>
</feature>
<evidence type="ECO:0000256" key="1">
    <source>
        <dbReference type="SAM" id="MobiDB-lite"/>
    </source>
</evidence>
<dbReference type="Proteomes" id="UP000663862">
    <property type="component" value="Unassembled WGS sequence"/>
</dbReference>
<evidence type="ECO:0000313" key="5">
    <source>
        <dbReference type="EMBL" id="CAF4503062.1"/>
    </source>
</evidence>
<dbReference type="Proteomes" id="UP000663872">
    <property type="component" value="Unassembled WGS sequence"/>
</dbReference>
<feature type="compositionally biased region" description="Gly residues" evidence="1">
    <location>
        <begin position="183"/>
        <end position="192"/>
    </location>
</feature>
<proteinExistence type="predicted"/>
<evidence type="ECO:0000313" key="4">
    <source>
        <dbReference type="EMBL" id="CAF4294633.1"/>
    </source>
</evidence>
<sequence>MNNQVTFVPSINLMNAVVRQRNFLENFQKHPFYSIDLRLMHATSFEQSLENYISFMKLAKKDTIIVPTFDIDLIWHTHMIYPMNYLEFSTALCGYLLDHDDSIASTILTDAYRDTAERWKVAYGSEYGQNIDRNSSLKYFDPRRCAMIHKPDERKRSKYESSGGREGYRKNRDGYSNSDDGGSSCGGDCGGD</sequence>
<accession>A0A817XWG9</accession>
<dbReference type="Pfam" id="PF07173">
    <property type="entry name" value="GRDP-like"/>
    <property type="match status" value="1"/>
</dbReference>
<protein>
    <submittedName>
        <fullName evidence="2">Uncharacterized protein</fullName>
    </submittedName>
</protein>
<evidence type="ECO:0000313" key="6">
    <source>
        <dbReference type="Proteomes" id="UP000663872"/>
    </source>
</evidence>
<dbReference type="Proteomes" id="UP000663865">
    <property type="component" value="Unassembled WGS sequence"/>
</dbReference>
<dbReference type="Proteomes" id="UP000663838">
    <property type="component" value="Unassembled WGS sequence"/>
</dbReference>
<organism evidence="2 6">
    <name type="scientific">Rotaria socialis</name>
    <dbReference type="NCBI Taxonomy" id="392032"/>
    <lineage>
        <taxon>Eukaryota</taxon>
        <taxon>Metazoa</taxon>
        <taxon>Spiralia</taxon>
        <taxon>Gnathifera</taxon>
        <taxon>Rotifera</taxon>
        <taxon>Eurotatoria</taxon>
        <taxon>Bdelloidea</taxon>
        <taxon>Philodinida</taxon>
        <taxon>Philodinidae</taxon>
        <taxon>Rotaria</taxon>
    </lineage>
</organism>
<comment type="caution">
    <text evidence="2">The sequence shown here is derived from an EMBL/GenBank/DDBJ whole genome shotgun (WGS) entry which is preliminary data.</text>
</comment>
<dbReference type="PANTHER" id="PTHR34365:SF7">
    <property type="entry name" value="GLYCINE-RICH DOMAIN-CONTAINING PROTEIN 1"/>
    <property type="match status" value="1"/>
</dbReference>
<dbReference type="PANTHER" id="PTHR34365">
    <property type="entry name" value="ENOLASE (DUF1399)"/>
    <property type="match status" value="1"/>
</dbReference>
<dbReference type="EMBL" id="CAJNYV010005077">
    <property type="protein sequence ID" value="CAF3722064.1"/>
    <property type="molecule type" value="Genomic_DNA"/>
</dbReference>
<dbReference type="AlphaFoldDB" id="A0A817XWG9"/>
<name>A0A817XWG9_9BILA</name>
<dbReference type="EMBL" id="CAJOBS010000129">
    <property type="protein sequence ID" value="CAF4503062.1"/>
    <property type="molecule type" value="Genomic_DNA"/>
</dbReference>
<gene>
    <name evidence="2" type="ORF">GRG538_LOCUS7323</name>
    <name evidence="3" type="ORF">KIK155_LOCUS28047</name>
    <name evidence="5" type="ORF">TOA249_LOCUS3608</name>
    <name evidence="4" type="ORF">TSG867_LOCUS5847</name>
</gene>